<dbReference type="STRING" id="1921421.M493_13995"/>
<accession>S5Z1X9</accession>
<sequence length="29" mass="3535">MALGVLFRHGDRLAQAKIIDFFIFSWYRY</sequence>
<dbReference type="Proteomes" id="UP000015500">
    <property type="component" value="Chromosome"/>
</dbReference>
<gene>
    <name evidence="1" type="ORF">M493_13995</name>
</gene>
<name>S5Z1X9_GEOG3</name>
<dbReference type="HOGENOM" id="CLU_3409403_0_0_9"/>
<dbReference type="KEGG" id="gjf:M493_13995"/>
<proteinExistence type="predicted"/>
<reference evidence="1 2" key="1">
    <citation type="journal article" date="2014" name="Genome Announc.">
        <title>Complete Genome Sequence of the Thermophilic Polychlorinated Biphenyl Degrader Geobacillus sp. Strain JF8 (NBRC 109937).</title>
        <authorList>
            <person name="Shintani M."/>
            <person name="Ohtsubo Y."/>
            <person name="Fukuda K."/>
            <person name="Hosoyama A."/>
            <person name="Ohji S."/>
            <person name="Yamazoe A."/>
            <person name="Fujita N."/>
            <person name="Nagata Y."/>
            <person name="Tsuda M."/>
            <person name="Hatta T."/>
            <person name="Kimbara K."/>
        </authorList>
    </citation>
    <scope>NUCLEOTIDE SEQUENCE [LARGE SCALE GENOMIC DNA]</scope>
    <source>
        <strain evidence="1 2">JF8</strain>
    </source>
</reference>
<dbReference type="AlphaFoldDB" id="S5Z1X9"/>
<dbReference type="EMBL" id="CP006254">
    <property type="protein sequence ID" value="AGT33039.1"/>
    <property type="molecule type" value="Genomic_DNA"/>
</dbReference>
<protein>
    <submittedName>
        <fullName evidence="1">Uncharacterized protein</fullName>
    </submittedName>
</protein>
<keyword evidence="2" id="KW-1185">Reference proteome</keyword>
<evidence type="ECO:0000313" key="1">
    <source>
        <dbReference type="EMBL" id="AGT33039.1"/>
    </source>
</evidence>
<evidence type="ECO:0000313" key="2">
    <source>
        <dbReference type="Proteomes" id="UP000015500"/>
    </source>
</evidence>
<organism evidence="1 2">
    <name type="scientific">Geobacillus genomosp. 3</name>
    <dbReference type="NCBI Taxonomy" id="1921421"/>
    <lineage>
        <taxon>Bacteria</taxon>
        <taxon>Bacillati</taxon>
        <taxon>Bacillota</taxon>
        <taxon>Bacilli</taxon>
        <taxon>Bacillales</taxon>
        <taxon>Anoxybacillaceae</taxon>
        <taxon>Geobacillus</taxon>
    </lineage>
</organism>